<organism evidence="1 2">
    <name type="scientific">Pantoea phage vB_PagS_AAS23</name>
    <dbReference type="NCBI Taxonomy" id="2499073"/>
    <lineage>
        <taxon>Viruses</taxon>
        <taxon>Duplodnaviria</taxon>
        <taxon>Heunggongvirae</taxon>
        <taxon>Uroviricota</taxon>
        <taxon>Caudoviricetes</taxon>
        <taxon>Drexlerviridae</taxon>
        <taxon>Sauletekiovirus</taxon>
        <taxon>Sauletekiovirus AAS23</taxon>
    </lineage>
</organism>
<evidence type="ECO:0000313" key="2">
    <source>
        <dbReference type="Proteomes" id="UP000288641"/>
    </source>
</evidence>
<keyword evidence="2" id="KW-1185">Reference proteome</keyword>
<dbReference type="Proteomes" id="UP000288641">
    <property type="component" value="Segment"/>
</dbReference>
<protein>
    <submittedName>
        <fullName evidence="1">Uncharacterized protein</fullName>
    </submittedName>
</protein>
<proteinExistence type="predicted"/>
<reference evidence="1 2" key="1">
    <citation type="submission" date="2018-10" db="EMBL/GenBank/DDBJ databases">
        <title>Complete genome sequence of Pantoea phage vB_PagS_AAS23.</title>
        <authorList>
            <person name="Truncaite L."/>
            <person name="Simoliuniene M."/>
            <person name="Kazlauskas D."/>
            <person name="Meskys R."/>
            <person name="Simoliunas E."/>
        </authorList>
    </citation>
    <scope>NUCLEOTIDE SEQUENCE [LARGE SCALE GENOMIC DNA]</scope>
    <source>
        <strain evidence="1">AAS23</strain>
    </source>
</reference>
<sequence>MAVLLAHRNEMRHWIMKRITAIAIAFTAMLGSFYVGDSSAGDMVVSASAQVDVVALCAEAVQLADTGESADQIADWLSHSDLSMTERRIFWHCFYNGGDK</sequence>
<evidence type="ECO:0000313" key="1">
    <source>
        <dbReference type="EMBL" id="AZS06369.1"/>
    </source>
</evidence>
<accession>A0A3S9U828</accession>
<gene>
    <name evidence="1" type="ORF">AAS23_gp56</name>
</gene>
<name>A0A3S9U828_9CAUD</name>
<dbReference type="EMBL" id="MK095606">
    <property type="protein sequence ID" value="AZS06369.1"/>
    <property type="molecule type" value="Genomic_DNA"/>
</dbReference>